<evidence type="ECO:0000313" key="2">
    <source>
        <dbReference type="EMBL" id="RNF25352.1"/>
    </source>
</evidence>
<evidence type="ECO:0000256" key="1">
    <source>
        <dbReference type="SAM" id="MobiDB-lite"/>
    </source>
</evidence>
<dbReference type="Gene3D" id="3.80.10.10">
    <property type="entry name" value="Ribonuclease Inhibitor"/>
    <property type="match status" value="1"/>
</dbReference>
<sequence>MVVAAGGVSDAGAKEGLRRMQNTPVSATTWPNRKQPQETAQREETTGGESGEYKTNVCHRLSPLKQHYKRRWYQRTASSATASNKGKGLSGSSPSDPVTSTLRGSSSASVSKSKEGHLYASQPLVPSTETGYVRGLPQTEDAQPSSTQQSHSDVSISKFVPLKGISTTRRAGAAANSANSANSARCGAEGAEGKKDEERSPFGQVITNDLLREWIGEEELSLVISAEFRLNTKFFTGVETIGDRMPRLQSLKLNNSYIPQIRLLGTKLVNLKRLWIASSQLETLSGIGTCAPLLEELYAPFNTVHDVTPLLDLSETLEVVDLEGNDIRDVSSLIHSLPLLRNVKYLTLQGNPVAVDPSTSTSSASAEESAFTTRSFRDAVQSLMPELKYLDDVVVTRAADPAYKEALSDSKGTRKTGRTLACVDPRDVTLSGEYMFLQQCIRECGFDELEAAVVEATRGVYSRPQTSCGEARPRCSASAGSQGSQRPRSSSHTVQRLLAAPNCGRASAGRWPLAAGGASQITPSPPAASLRNDRALVSGSIRLRSRLPPLQTATGANSRVASGNSCGRQSGASAGSSRSGGDNSSGPNVSSSPSTAAEVSAKGARKEADGRCSGRNSDASPLLLAAVEESIDTPLFDEADEEWEVYKKNLLRRMDTRRAAIQRWSKYMSSESGVSSHGEHDSAGLSAFSHSTSTQTTSVSSGPGLLQLPQREQATAVSGAAEVCGAITTSHIPDRQVNAAEEDAWREELVRSVARSRTRTARAASDKECRRVGGDFALEDGEPATVTVAEGSDKTLYIE</sequence>
<dbReference type="PANTHER" id="PTHR22708">
    <property type="entry name" value="LEUCINE-RICH REPEAT-CONTAINING PROTEIN 56"/>
    <property type="match status" value="1"/>
</dbReference>
<gene>
    <name evidence="2" type="ORF">Tco025E_02235</name>
</gene>
<feature type="region of interest" description="Disordered" evidence="1">
    <location>
        <begin position="547"/>
        <end position="617"/>
    </location>
</feature>
<dbReference type="EMBL" id="MKKU01000087">
    <property type="protein sequence ID" value="RNF25352.1"/>
    <property type="molecule type" value="Genomic_DNA"/>
</dbReference>
<dbReference type="Proteomes" id="UP000284403">
    <property type="component" value="Unassembled WGS sequence"/>
</dbReference>
<feature type="compositionally biased region" description="Low complexity" evidence="1">
    <location>
        <begin position="686"/>
        <end position="701"/>
    </location>
</feature>
<reference evidence="2 3" key="1">
    <citation type="journal article" date="2018" name="BMC Genomics">
        <title>Genomic comparison of Trypanosoma conorhini and Trypanosoma rangeli to Trypanosoma cruzi strains of high and low virulence.</title>
        <authorList>
            <person name="Bradwell K.R."/>
            <person name="Koparde V.N."/>
            <person name="Matveyev A.V."/>
            <person name="Serrano M.G."/>
            <person name="Alves J.M."/>
            <person name="Parikh H."/>
            <person name="Huang B."/>
            <person name="Lee V."/>
            <person name="Espinosa-Alvarez O."/>
            <person name="Ortiz P.A."/>
            <person name="Costa-Martins A.G."/>
            <person name="Teixeira M.M."/>
            <person name="Buck G.A."/>
        </authorList>
    </citation>
    <scope>NUCLEOTIDE SEQUENCE [LARGE SCALE GENOMIC DNA]</scope>
    <source>
        <strain evidence="2 3">025E</strain>
    </source>
</reference>
<evidence type="ECO:0000313" key="3">
    <source>
        <dbReference type="Proteomes" id="UP000284403"/>
    </source>
</evidence>
<feature type="compositionally biased region" description="Polar residues" evidence="1">
    <location>
        <begin position="75"/>
        <end position="104"/>
    </location>
</feature>
<feature type="region of interest" description="Disordered" evidence="1">
    <location>
        <begin position="1"/>
        <end position="154"/>
    </location>
</feature>
<dbReference type="AlphaFoldDB" id="A0A3R7LE05"/>
<dbReference type="RefSeq" id="XP_029230713.1">
    <property type="nucleotide sequence ID" value="XM_029369164.1"/>
</dbReference>
<feature type="compositionally biased region" description="Polar residues" evidence="1">
    <location>
        <begin position="551"/>
        <end position="564"/>
    </location>
</feature>
<proteinExistence type="predicted"/>
<organism evidence="2 3">
    <name type="scientific">Trypanosoma conorhini</name>
    <dbReference type="NCBI Taxonomy" id="83891"/>
    <lineage>
        <taxon>Eukaryota</taxon>
        <taxon>Discoba</taxon>
        <taxon>Euglenozoa</taxon>
        <taxon>Kinetoplastea</taxon>
        <taxon>Metakinetoplastina</taxon>
        <taxon>Trypanosomatida</taxon>
        <taxon>Trypanosomatidae</taxon>
        <taxon>Trypanosoma</taxon>
    </lineage>
</organism>
<feature type="region of interest" description="Disordered" evidence="1">
    <location>
        <begin position="669"/>
        <end position="705"/>
    </location>
</feature>
<keyword evidence="3" id="KW-1185">Reference proteome</keyword>
<feature type="compositionally biased region" description="Low complexity" evidence="1">
    <location>
        <begin position="478"/>
        <end position="491"/>
    </location>
</feature>
<feature type="compositionally biased region" description="Low complexity" evidence="1">
    <location>
        <begin position="1"/>
        <end position="11"/>
    </location>
</feature>
<dbReference type="InterPro" id="IPR040091">
    <property type="entry name" value="LRRC56"/>
</dbReference>
<name>A0A3R7LE05_9TRYP</name>
<dbReference type="InterPro" id="IPR032675">
    <property type="entry name" value="LRR_dom_sf"/>
</dbReference>
<feature type="compositionally biased region" description="Low complexity" evidence="1">
    <location>
        <begin position="171"/>
        <end position="189"/>
    </location>
</feature>
<dbReference type="PANTHER" id="PTHR22708:SF0">
    <property type="entry name" value="LEUCINE-RICH REPEAT-CONTAINING PROTEIN 56"/>
    <property type="match status" value="1"/>
</dbReference>
<accession>A0A3R7LE05</accession>
<dbReference type="OrthoDB" id="676979at2759"/>
<dbReference type="SUPFAM" id="SSF52058">
    <property type="entry name" value="L domain-like"/>
    <property type="match status" value="1"/>
</dbReference>
<feature type="region of interest" description="Disordered" evidence="1">
    <location>
        <begin position="462"/>
        <end position="494"/>
    </location>
</feature>
<protein>
    <submittedName>
        <fullName evidence="2">Putative leucine-rich repeat protein (LRRP)</fullName>
    </submittedName>
</protein>
<dbReference type="InterPro" id="IPR001611">
    <property type="entry name" value="Leu-rich_rpt"/>
</dbReference>
<feature type="compositionally biased region" description="Polar residues" evidence="1">
    <location>
        <begin position="20"/>
        <end position="39"/>
    </location>
</feature>
<feature type="compositionally biased region" description="Low complexity" evidence="1">
    <location>
        <begin position="565"/>
        <end position="594"/>
    </location>
</feature>
<comment type="caution">
    <text evidence="2">The sequence shown here is derived from an EMBL/GenBank/DDBJ whole genome shotgun (WGS) entry which is preliminary data.</text>
</comment>
<dbReference type="GeneID" id="40315846"/>
<dbReference type="PROSITE" id="PS51450">
    <property type="entry name" value="LRR"/>
    <property type="match status" value="1"/>
</dbReference>
<feature type="compositionally biased region" description="Polar residues" evidence="1">
    <location>
        <begin position="140"/>
        <end position="154"/>
    </location>
</feature>
<feature type="region of interest" description="Disordered" evidence="1">
    <location>
        <begin position="171"/>
        <end position="198"/>
    </location>
</feature>